<comment type="caution">
    <text evidence="2">The sequence shown here is derived from an EMBL/GenBank/DDBJ whole genome shotgun (WGS) entry which is preliminary data.</text>
</comment>
<evidence type="ECO:0000313" key="2">
    <source>
        <dbReference type="EMBL" id="KAH3688242.1"/>
    </source>
</evidence>
<accession>A0A9P8QFB2</accession>
<sequence>MVPRLDIVVTGLFTVDQSFNGVPVIVQDEKIWSQPPSDHGGDFLHGQFGTNGVTNGSPQDLGDTHGVVWESGLHDTEGRGTCFGDDDITFSEPRPNSGP</sequence>
<feature type="region of interest" description="Disordered" evidence="1">
    <location>
        <begin position="33"/>
        <end position="99"/>
    </location>
</feature>
<dbReference type="Proteomes" id="UP000774326">
    <property type="component" value="Unassembled WGS sequence"/>
</dbReference>
<keyword evidence="3" id="KW-1185">Reference proteome</keyword>
<feature type="compositionally biased region" description="Polar residues" evidence="1">
    <location>
        <begin position="48"/>
        <end position="58"/>
    </location>
</feature>
<evidence type="ECO:0000313" key="3">
    <source>
        <dbReference type="Proteomes" id="UP000774326"/>
    </source>
</evidence>
<reference evidence="2" key="1">
    <citation type="journal article" date="2021" name="Open Biol.">
        <title>Shared evolutionary footprints suggest mitochondrial oxidative damage underlies multiple complex I losses in fungi.</title>
        <authorList>
            <person name="Schikora-Tamarit M.A."/>
            <person name="Marcet-Houben M."/>
            <person name="Nosek J."/>
            <person name="Gabaldon T."/>
        </authorList>
    </citation>
    <scope>NUCLEOTIDE SEQUENCE</scope>
    <source>
        <strain evidence="2">CBS2887</strain>
    </source>
</reference>
<proteinExistence type="predicted"/>
<dbReference type="EMBL" id="JAEUBG010000452">
    <property type="protein sequence ID" value="KAH3688242.1"/>
    <property type="molecule type" value="Genomic_DNA"/>
</dbReference>
<gene>
    <name evidence="2" type="ORF">WICPIJ_000767</name>
</gene>
<name>A0A9P8QFB2_WICPI</name>
<organism evidence="2 3">
    <name type="scientific">Wickerhamomyces pijperi</name>
    <name type="common">Yeast</name>
    <name type="synonym">Pichia pijperi</name>
    <dbReference type="NCBI Taxonomy" id="599730"/>
    <lineage>
        <taxon>Eukaryota</taxon>
        <taxon>Fungi</taxon>
        <taxon>Dikarya</taxon>
        <taxon>Ascomycota</taxon>
        <taxon>Saccharomycotina</taxon>
        <taxon>Saccharomycetes</taxon>
        <taxon>Phaffomycetales</taxon>
        <taxon>Wickerhamomycetaceae</taxon>
        <taxon>Wickerhamomyces</taxon>
    </lineage>
</organism>
<evidence type="ECO:0000256" key="1">
    <source>
        <dbReference type="SAM" id="MobiDB-lite"/>
    </source>
</evidence>
<protein>
    <submittedName>
        <fullName evidence="2">Uncharacterized protein</fullName>
    </submittedName>
</protein>
<reference evidence="2" key="2">
    <citation type="submission" date="2021-01" db="EMBL/GenBank/DDBJ databases">
        <authorList>
            <person name="Schikora-Tamarit M.A."/>
        </authorList>
    </citation>
    <scope>NUCLEOTIDE SEQUENCE</scope>
    <source>
        <strain evidence="2">CBS2887</strain>
    </source>
</reference>
<dbReference type="AlphaFoldDB" id="A0A9P8QFB2"/>